<evidence type="ECO:0000313" key="2">
    <source>
        <dbReference type="EMBL" id="QUO43300.1"/>
    </source>
</evidence>
<dbReference type="EMBL" id="CP073708">
    <property type="protein sequence ID" value="QUO43300.1"/>
    <property type="molecule type" value="Genomic_DNA"/>
</dbReference>
<proteinExistence type="predicted"/>
<evidence type="ECO:0000313" key="4">
    <source>
        <dbReference type="Proteomes" id="UP000677234"/>
    </source>
</evidence>
<dbReference type="RefSeq" id="WP_198829775.1">
    <property type="nucleotide sequence ID" value="NZ_CP066308.1"/>
</dbReference>
<dbReference type="EMBL" id="CP066308">
    <property type="protein sequence ID" value="QQE76272.1"/>
    <property type="molecule type" value="Genomic_DNA"/>
</dbReference>
<organism evidence="1 3">
    <name type="scientific">Brevibacillus composti</name>
    <dbReference type="NCBI Taxonomy" id="2796470"/>
    <lineage>
        <taxon>Bacteria</taxon>
        <taxon>Bacillati</taxon>
        <taxon>Bacillota</taxon>
        <taxon>Bacilli</taxon>
        <taxon>Bacillales</taxon>
        <taxon>Paenibacillaceae</taxon>
        <taxon>Brevibacillus</taxon>
    </lineage>
</organism>
<dbReference type="Proteomes" id="UP000677234">
    <property type="component" value="Chromosome"/>
</dbReference>
<evidence type="ECO:0000313" key="1">
    <source>
        <dbReference type="EMBL" id="QQE76272.1"/>
    </source>
</evidence>
<reference evidence="2" key="2">
    <citation type="submission" date="2021-04" db="EMBL/GenBank/DDBJ databases">
        <title>Brevibacillus composti FJAT-54423, complete genome.</title>
        <authorList>
            <person name="Tang R."/>
        </authorList>
    </citation>
    <scope>NUCLEOTIDE SEQUENCE</scope>
    <source>
        <strain evidence="2">FJAT-54424</strain>
    </source>
</reference>
<dbReference type="InterPro" id="IPR019658">
    <property type="entry name" value="DUF2515"/>
</dbReference>
<dbReference type="Pfam" id="PF10720">
    <property type="entry name" value="DUF2515"/>
    <property type="match status" value="1"/>
</dbReference>
<protein>
    <submittedName>
        <fullName evidence="1">DUF2515 family protein</fullName>
    </submittedName>
</protein>
<name>A0A7T5EPE4_9BACL</name>
<dbReference type="Proteomes" id="UP000595847">
    <property type="component" value="Chromosome"/>
</dbReference>
<gene>
    <name evidence="1" type="ORF">JD108_10620</name>
    <name evidence="2" type="ORF">KDJ56_10310</name>
</gene>
<evidence type="ECO:0000313" key="3">
    <source>
        <dbReference type="Proteomes" id="UP000595847"/>
    </source>
</evidence>
<sequence>MKPIITKDRELVAEIRRLTNRANRNNLTRTRAYLAFFQKHPEVHWALLAHLVSRNGGWNMTDLKGEWLPRVMEPKQIEDYFWFLERCNWLIFHDAYAQLLLYEQMKTTGQDMTPLLSHLGVSAFLAPIWKSFLLERDSVRLTRALIVNEQQYIEQRVVDKPFAQEKIFDRLAFFAQSFFSLNQVIFPYKEHPTDRKLRVCGMTVQRFPSLTQRIAIGKNLYQLLFDNPIRLHKIYEWARRIPHTASRADYWPHLFTPGHPREADTARYMPRIERNGLKPGMPKLYSPALSAVWPDQEHPPADGTDWYRDEQWQAELEERADMPTLDDEAYIRSLQKQEWGVAIFQPLLS</sequence>
<dbReference type="KEGG" id="bcop:JD108_10620"/>
<reference evidence="1 3" key="1">
    <citation type="submission" date="2020-12" db="EMBL/GenBank/DDBJ databases">
        <title>strain FJAT-54423T represents a novel species of the genus Brevibacillus.</title>
        <authorList>
            <person name="Tang R."/>
        </authorList>
    </citation>
    <scope>NUCLEOTIDE SEQUENCE [LARGE SCALE GENOMIC DNA]</scope>
    <source>
        <strain evidence="1 3">FJAT-54423</strain>
    </source>
</reference>
<keyword evidence="4" id="KW-1185">Reference proteome</keyword>
<accession>A0A7T5EPE4</accession>
<dbReference type="AlphaFoldDB" id="A0A7T5EPE4"/>